<name>A0A1M5RU72_9BACT</name>
<dbReference type="Gene3D" id="3.40.630.30">
    <property type="match status" value="1"/>
</dbReference>
<reference evidence="6" key="1">
    <citation type="submission" date="2016-11" db="EMBL/GenBank/DDBJ databases">
        <authorList>
            <person name="Varghese N."/>
            <person name="Submissions S."/>
        </authorList>
    </citation>
    <scope>NUCLEOTIDE SEQUENCE [LARGE SCALE GENOMIC DNA]</scope>
    <source>
        <strain evidence="6">DSM 15807</strain>
    </source>
</reference>
<evidence type="ECO:0000313" key="5">
    <source>
        <dbReference type="EMBL" id="SHH29857.1"/>
    </source>
</evidence>
<organism evidence="5 6">
    <name type="scientific">Thermosipho atlanticus DSM 15807</name>
    <dbReference type="NCBI Taxonomy" id="1123380"/>
    <lineage>
        <taxon>Bacteria</taxon>
        <taxon>Thermotogati</taxon>
        <taxon>Thermotogota</taxon>
        <taxon>Thermotogae</taxon>
        <taxon>Thermotogales</taxon>
        <taxon>Fervidobacteriaceae</taxon>
        <taxon>Thermosipho</taxon>
    </lineage>
</organism>
<dbReference type="SUPFAM" id="SSF55729">
    <property type="entry name" value="Acyl-CoA N-acyltransferases (Nat)"/>
    <property type="match status" value="1"/>
</dbReference>
<accession>A0A1M5RU72</accession>
<protein>
    <submittedName>
        <fullName evidence="5">Acetyltransferase (GNAT) family protein</fullName>
    </submittedName>
</protein>
<dbReference type="InterPro" id="IPR016181">
    <property type="entry name" value="Acyl_CoA_acyltransferase"/>
</dbReference>
<evidence type="ECO:0000313" key="6">
    <source>
        <dbReference type="Proteomes" id="UP000242592"/>
    </source>
</evidence>
<dbReference type="PROSITE" id="PS51186">
    <property type="entry name" value="GNAT"/>
    <property type="match status" value="1"/>
</dbReference>
<dbReference type="AlphaFoldDB" id="A0A1M5RU72"/>
<evidence type="ECO:0000256" key="1">
    <source>
        <dbReference type="ARBA" id="ARBA00022679"/>
    </source>
</evidence>
<proteinExistence type="inferred from homology"/>
<dbReference type="GO" id="GO:0016747">
    <property type="term" value="F:acyltransferase activity, transferring groups other than amino-acyl groups"/>
    <property type="evidence" value="ECO:0007669"/>
    <property type="project" value="InterPro"/>
</dbReference>
<dbReference type="OrthoDB" id="9795206at2"/>
<evidence type="ECO:0000259" key="4">
    <source>
        <dbReference type="PROSITE" id="PS51186"/>
    </source>
</evidence>
<dbReference type="InterPro" id="IPR051531">
    <property type="entry name" value="N-acetyltransferase"/>
</dbReference>
<dbReference type="STRING" id="1123380.SAMN02745199_0628"/>
<keyword evidence="1 5" id="KW-0808">Transferase</keyword>
<evidence type="ECO:0000256" key="3">
    <source>
        <dbReference type="ARBA" id="ARBA00038502"/>
    </source>
</evidence>
<dbReference type="EMBL" id="FQXN01000002">
    <property type="protein sequence ID" value="SHH29857.1"/>
    <property type="molecule type" value="Genomic_DNA"/>
</dbReference>
<feature type="domain" description="N-acetyltransferase" evidence="4">
    <location>
        <begin position="1"/>
        <end position="136"/>
    </location>
</feature>
<dbReference type="Proteomes" id="UP000242592">
    <property type="component" value="Unassembled WGS sequence"/>
</dbReference>
<dbReference type="RefSeq" id="WP_073072094.1">
    <property type="nucleotide sequence ID" value="NZ_FQXN01000002.1"/>
</dbReference>
<dbReference type="InterPro" id="IPR000182">
    <property type="entry name" value="GNAT_dom"/>
</dbReference>
<dbReference type="PANTHER" id="PTHR43792:SF8">
    <property type="entry name" value="[RIBOSOMAL PROTEIN US5]-ALANINE N-ACETYLTRANSFERASE"/>
    <property type="match status" value="1"/>
</dbReference>
<sequence length="145" mass="17285">MEIKITDKEMLEISFEDLKNFSETRMIHIPRKIVMNFIENGEVIGFVNFDMRYFNKNAYITYYLIPEERGKGKGKLMLREAVNFAFNELNLERLTAEVYEYNIKSINLLKRFGFKLEGQIRKGKYHDGKYYDILIYGLLKEERAG</sequence>
<dbReference type="Pfam" id="PF00583">
    <property type="entry name" value="Acetyltransf_1"/>
    <property type="match status" value="1"/>
</dbReference>
<gene>
    <name evidence="5" type="ORF">SAMN02745199_0628</name>
</gene>
<keyword evidence="2" id="KW-0012">Acyltransferase</keyword>
<evidence type="ECO:0000256" key="2">
    <source>
        <dbReference type="ARBA" id="ARBA00023315"/>
    </source>
</evidence>
<keyword evidence="6" id="KW-1185">Reference proteome</keyword>
<comment type="similarity">
    <text evidence="3">Belongs to the acetyltransferase family. RimJ subfamily.</text>
</comment>
<dbReference type="PANTHER" id="PTHR43792">
    <property type="entry name" value="GNAT FAMILY, PUTATIVE (AFU_ORTHOLOGUE AFUA_3G00765)-RELATED-RELATED"/>
    <property type="match status" value="1"/>
</dbReference>